<keyword evidence="2" id="KW-0808">Transferase</keyword>
<protein>
    <submittedName>
        <fullName evidence="2">Protein kinase family protein</fullName>
    </submittedName>
</protein>
<dbReference type="SUPFAM" id="SSF56112">
    <property type="entry name" value="Protein kinase-like (PK-like)"/>
    <property type="match status" value="1"/>
</dbReference>
<proteinExistence type="predicted"/>
<reference evidence="2 3" key="1">
    <citation type="submission" date="2018-08" db="EMBL/GenBank/DDBJ databases">
        <title>A genome reference for cultivated species of the human gut microbiota.</title>
        <authorList>
            <person name="Zou Y."/>
            <person name="Xue W."/>
            <person name="Luo G."/>
        </authorList>
    </citation>
    <scope>NUCLEOTIDE SEQUENCE [LARGE SCALE GENOMIC DNA]</scope>
    <source>
        <strain evidence="2 3">OM08-13BH</strain>
    </source>
</reference>
<sequence>MLSLPSCSDYSTSIVVGSLVKASQLAGGRPEMYNGKPIKYAGGYCIVFPYIVSGKKYAVRCWHANLEGAKERTKIISSSLHTLNMPYFVGFEYAENGIATPLGVQPIVIMDWVEAKPLKGYIEEHLFDADSLYRLANNFLSMTQQLHEHSVSHGDLQHGNIMVKSDGGLVLVDYDSMYVPKLEGWTDEISGLPGYQHPARWTNKYLTPKADYFSEMVIYTSIVALTELPQLWQDLKVRDTDTLLFSADDINSKGESPIFEVLDSIDSCSDLVSQMRDALQCNSIDDITPLEINKKSIAESLSELWGDNGYKQKPSYEKADVVKVTSKW</sequence>
<dbReference type="RefSeq" id="WP_117720098.1">
    <property type="nucleotide sequence ID" value="NZ_QSTG01000004.1"/>
</dbReference>
<dbReference type="Gene3D" id="1.10.510.10">
    <property type="entry name" value="Transferase(Phosphotransferase) domain 1"/>
    <property type="match status" value="1"/>
</dbReference>
<feature type="domain" description="Protein kinase" evidence="1">
    <location>
        <begin position="33"/>
        <end position="328"/>
    </location>
</feature>
<dbReference type="Proteomes" id="UP000261003">
    <property type="component" value="Unassembled WGS sequence"/>
</dbReference>
<dbReference type="GO" id="GO:0005524">
    <property type="term" value="F:ATP binding"/>
    <property type="evidence" value="ECO:0007669"/>
    <property type="project" value="InterPro"/>
</dbReference>
<dbReference type="EMBL" id="QSTG01000004">
    <property type="protein sequence ID" value="RGM46705.1"/>
    <property type="molecule type" value="Genomic_DNA"/>
</dbReference>
<dbReference type="InterPro" id="IPR000719">
    <property type="entry name" value="Prot_kinase_dom"/>
</dbReference>
<evidence type="ECO:0000313" key="3">
    <source>
        <dbReference type="Proteomes" id="UP000261003"/>
    </source>
</evidence>
<dbReference type="GO" id="GO:0004672">
    <property type="term" value="F:protein kinase activity"/>
    <property type="evidence" value="ECO:0007669"/>
    <property type="project" value="InterPro"/>
</dbReference>
<evidence type="ECO:0000313" key="2">
    <source>
        <dbReference type="EMBL" id="RGM46705.1"/>
    </source>
</evidence>
<dbReference type="AlphaFoldDB" id="A0A3E4WWS8"/>
<evidence type="ECO:0000259" key="1">
    <source>
        <dbReference type="PROSITE" id="PS50011"/>
    </source>
</evidence>
<comment type="caution">
    <text evidence="2">The sequence shown here is derived from an EMBL/GenBank/DDBJ whole genome shotgun (WGS) entry which is preliminary data.</text>
</comment>
<gene>
    <name evidence="2" type="ORF">DXC16_04055</name>
</gene>
<dbReference type="InterPro" id="IPR011009">
    <property type="entry name" value="Kinase-like_dom_sf"/>
</dbReference>
<keyword evidence="2" id="KW-0418">Kinase</keyword>
<organism evidence="2 3">
    <name type="scientific">Phocaeicola vulgatus</name>
    <name type="common">Bacteroides vulgatus</name>
    <dbReference type="NCBI Taxonomy" id="821"/>
    <lineage>
        <taxon>Bacteria</taxon>
        <taxon>Pseudomonadati</taxon>
        <taxon>Bacteroidota</taxon>
        <taxon>Bacteroidia</taxon>
        <taxon>Bacteroidales</taxon>
        <taxon>Bacteroidaceae</taxon>
        <taxon>Phocaeicola</taxon>
    </lineage>
</organism>
<name>A0A3E4WWS8_PHOVU</name>
<accession>A0A3E4WWS8</accession>
<dbReference type="PROSITE" id="PS50011">
    <property type="entry name" value="PROTEIN_KINASE_DOM"/>
    <property type="match status" value="1"/>
</dbReference>
<dbReference type="Pfam" id="PF00069">
    <property type="entry name" value="Pkinase"/>
    <property type="match status" value="1"/>
</dbReference>